<keyword evidence="1" id="KW-0808">Transferase</keyword>
<organism evidence="4 5">
    <name type="scientific">Segatella cerevisiae</name>
    <dbReference type="NCBI Taxonomy" id="2053716"/>
    <lineage>
        <taxon>Bacteria</taxon>
        <taxon>Pseudomonadati</taxon>
        <taxon>Bacteroidota</taxon>
        <taxon>Bacteroidia</taxon>
        <taxon>Bacteroidales</taxon>
        <taxon>Prevotellaceae</taxon>
        <taxon>Segatella</taxon>
    </lineage>
</organism>
<protein>
    <submittedName>
        <fullName evidence="4">GNAT family N-acetyltransferase</fullName>
    </submittedName>
</protein>
<dbReference type="Proteomes" id="UP001204015">
    <property type="component" value="Unassembled WGS sequence"/>
</dbReference>
<reference evidence="4 5" key="1">
    <citation type="submission" date="2022-06" db="EMBL/GenBank/DDBJ databases">
        <title>A taxonomic note on the genus Prevotella: Description of four novel genera and emended description of the genera Hallella and Xylanibacter.</title>
        <authorList>
            <person name="Hitch T.C.A."/>
        </authorList>
    </citation>
    <scope>NUCLEOTIDE SEQUENCE [LARGE SCALE GENOMIC DNA]</scope>
    <source>
        <strain evidence="4 5">DSM 100619</strain>
    </source>
</reference>
<keyword evidence="2" id="KW-0012">Acyltransferase</keyword>
<dbReference type="PANTHER" id="PTHR43420">
    <property type="entry name" value="ACETYLTRANSFERASE"/>
    <property type="match status" value="1"/>
</dbReference>
<keyword evidence="5" id="KW-1185">Reference proteome</keyword>
<dbReference type="InterPro" id="IPR050680">
    <property type="entry name" value="YpeA/RimI_acetyltransf"/>
</dbReference>
<evidence type="ECO:0000256" key="2">
    <source>
        <dbReference type="ARBA" id="ARBA00023315"/>
    </source>
</evidence>
<dbReference type="Gene3D" id="3.40.630.30">
    <property type="match status" value="1"/>
</dbReference>
<gene>
    <name evidence="4" type="ORF">NG821_03375</name>
</gene>
<dbReference type="RefSeq" id="WP_252760258.1">
    <property type="nucleotide sequence ID" value="NZ_JAMXLY010000008.1"/>
</dbReference>
<dbReference type="InterPro" id="IPR016181">
    <property type="entry name" value="Acyl_CoA_acyltransferase"/>
</dbReference>
<proteinExistence type="predicted"/>
<dbReference type="Pfam" id="PF00583">
    <property type="entry name" value="Acetyltransf_1"/>
    <property type="match status" value="1"/>
</dbReference>
<comment type="caution">
    <text evidence="4">The sequence shown here is derived from an EMBL/GenBank/DDBJ whole genome shotgun (WGS) entry which is preliminary data.</text>
</comment>
<dbReference type="CDD" id="cd04301">
    <property type="entry name" value="NAT_SF"/>
    <property type="match status" value="1"/>
</dbReference>
<dbReference type="SUPFAM" id="SSF55729">
    <property type="entry name" value="Acyl-CoA N-acyltransferases (Nat)"/>
    <property type="match status" value="1"/>
</dbReference>
<feature type="domain" description="N-acetyltransferase" evidence="3">
    <location>
        <begin position="2"/>
        <end position="174"/>
    </location>
</feature>
<sequence>MFKIRKCEVQDVPAVGGFYDRIVYDLVHHINYPQWMYKVYPSVGSVKEDVATGNQFACYDGDRICGAFVINSDPKGSYGKARWKRQLKQGQYLVIHSLAADDKQLHQGIGSAMVRYCIDYAKRHGFQAIRLDVVPDNTPARRLYEKFGFCYAGDVDLERGITTIPSFSMYELNL</sequence>
<evidence type="ECO:0000259" key="3">
    <source>
        <dbReference type="PROSITE" id="PS51186"/>
    </source>
</evidence>
<evidence type="ECO:0000313" key="4">
    <source>
        <dbReference type="EMBL" id="MCO6024894.1"/>
    </source>
</evidence>
<evidence type="ECO:0000313" key="5">
    <source>
        <dbReference type="Proteomes" id="UP001204015"/>
    </source>
</evidence>
<dbReference type="EMBL" id="JAMXLY010000008">
    <property type="protein sequence ID" value="MCO6024894.1"/>
    <property type="molecule type" value="Genomic_DNA"/>
</dbReference>
<dbReference type="InterPro" id="IPR000182">
    <property type="entry name" value="GNAT_dom"/>
</dbReference>
<accession>A0ABT1BUX3</accession>
<evidence type="ECO:0000256" key="1">
    <source>
        <dbReference type="ARBA" id="ARBA00022679"/>
    </source>
</evidence>
<name>A0ABT1BUX3_9BACT</name>
<dbReference type="PROSITE" id="PS51186">
    <property type="entry name" value="GNAT"/>
    <property type="match status" value="1"/>
</dbReference>